<organism evidence="2 3">
    <name type="scientific">Rangifer tarandus platyrhynchus</name>
    <name type="common">Svalbard reindeer</name>
    <dbReference type="NCBI Taxonomy" id="3082113"/>
    <lineage>
        <taxon>Eukaryota</taxon>
        <taxon>Metazoa</taxon>
        <taxon>Chordata</taxon>
        <taxon>Craniata</taxon>
        <taxon>Vertebrata</taxon>
        <taxon>Euteleostomi</taxon>
        <taxon>Mammalia</taxon>
        <taxon>Eutheria</taxon>
        <taxon>Laurasiatheria</taxon>
        <taxon>Artiodactyla</taxon>
        <taxon>Ruminantia</taxon>
        <taxon>Pecora</taxon>
        <taxon>Cervidae</taxon>
        <taxon>Odocoileinae</taxon>
        <taxon>Rangifer</taxon>
    </lineage>
</organism>
<dbReference type="Proteomes" id="UP001176941">
    <property type="component" value="Chromosome 28"/>
</dbReference>
<feature type="region of interest" description="Disordered" evidence="1">
    <location>
        <begin position="1"/>
        <end position="34"/>
    </location>
</feature>
<evidence type="ECO:0000313" key="3">
    <source>
        <dbReference type="Proteomes" id="UP001176941"/>
    </source>
</evidence>
<protein>
    <submittedName>
        <fullName evidence="2">Uncharacterized protein</fullName>
    </submittedName>
</protein>
<dbReference type="EMBL" id="OX459964">
    <property type="protein sequence ID" value="CAI9168279.1"/>
    <property type="molecule type" value="Genomic_DNA"/>
</dbReference>
<evidence type="ECO:0000313" key="2">
    <source>
        <dbReference type="EMBL" id="CAI9168279.1"/>
    </source>
</evidence>
<proteinExistence type="predicted"/>
<sequence length="120" mass="13476">MEHLDSPAQLWECNHPTNGKLVEPSKASNSTPGDFLKRNEHCVYQKTYTRVFIAVLLTAQHGSNPKSTSGRMDKHSVVLLCNRILPQTSAATCITRTEPRGLMLNERSQTQEHTLHDPIL</sequence>
<name>A0ABN8Z3J5_RANTA</name>
<evidence type="ECO:0000256" key="1">
    <source>
        <dbReference type="SAM" id="MobiDB-lite"/>
    </source>
</evidence>
<accession>A0ABN8Z3J5</accession>
<gene>
    <name evidence="2" type="ORF">MRATA1EN1_LOCUS17241</name>
</gene>
<reference evidence="2" key="1">
    <citation type="submission" date="2023-04" db="EMBL/GenBank/DDBJ databases">
        <authorList>
            <consortium name="ELIXIR-Norway"/>
        </authorList>
    </citation>
    <scope>NUCLEOTIDE SEQUENCE [LARGE SCALE GENOMIC DNA]</scope>
</reference>
<keyword evidence="3" id="KW-1185">Reference proteome</keyword>